<feature type="region of interest" description="Disordered" evidence="1">
    <location>
        <begin position="69"/>
        <end position="171"/>
    </location>
</feature>
<dbReference type="EMBL" id="NKXS01001142">
    <property type="protein sequence ID" value="PIN20328.1"/>
    <property type="molecule type" value="Genomic_DNA"/>
</dbReference>
<name>A0A2G9HS21_9LAMI</name>
<accession>A0A2G9HS21</accession>
<evidence type="ECO:0000256" key="1">
    <source>
        <dbReference type="SAM" id="MobiDB-lite"/>
    </source>
</evidence>
<sequence>MEVTNFSSDVSTLRKQVVLCSFVEAAVVNTLLAAQKSLACLLMLTGSLLNDVDGLPDWNEKWFPMSELYRLEKPGPENQDASDTEDEDEDDEDADDQDDDDAGDEDFSGGEEGGDDDEGDPEEDPEANGNEGSDDDDEEDDDGDDDEDGDEDDDEEEDEDEEDQPPAKKRK</sequence>
<organism evidence="2 3">
    <name type="scientific">Handroanthus impetiginosus</name>
    <dbReference type="NCBI Taxonomy" id="429701"/>
    <lineage>
        <taxon>Eukaryota</taxon>
        <taxon>Viridiplantae</taxon>
        <taxon>Streptophyta</taxon>
        <taxon>Embryophyta</taxon>
        <taxon>Tracheophyta</taxon>
        <taxon>Spermatophyta</taxon>
        <taxon>Magnoliopsida</taxon>
        <taxon>eudicotyledons</taxon>
        <taxon>Gunneridae</taxon>
        <taxon>Pentapetalae</taxon>
        <taxon>asterids</taxon>
        <taxon>lamiids</taxon>
        <taxon>Lamiales</taxon>
        <taxon>Bignoniaceae</taxon>
        <taxon>Crescentiina</taxon>
        <taxon>Tabebuia alliance</taxon>
        <taxon>Handroanthus</taxon>
    </lineage>
</organism>
<dbReference type="PANTHER" id="PTHR35711:SF1">
    <property type="entry name" value="ECTODERMAL, ISOFORM F"/>
    <property type="match status" value="1"/>
</dbReference>
<evidence type="ECO:0000313" key="3">
    <source>
        <dbReference type="Proteomes" id="UP000231279"/>
    </source>
</evidence>
<feature type="compositionally biased region" description="Acidic residues" evidence="1">
    <location>
        <begin position="80"/>
        <end position="164"/>
    </location>
</feature>
<evidence type="ECO:0000313" key="2">
    <source>
        <dbReference type="EMBL" id="PIN20328.1"/>
    </source>
</evidence>
<dbReference type="PANTHER" id="PTHR35711">
    <property type="entry name" value="EXPRESSED PROTEIN"/>
    <property type="match status" value="1"/>
</dbReference>
<reference evidence="3" key="1">
    <citation type="journal article" date="2018" name="Gigascience">
        <title>Genome assembly of the Pink Ipe (Handroanthus impetiginosus, Bignoniaceae), a highly valued, ecologically keystone Neotropical timber forest tree.</title>
        <authorList>
            <person name="Silva-Junior O.B."/>
            <person name="Grattapaglia D."/>
            <person name="Novaes E."/>
            <person name="Collevatti R.G."/>
        </authorList>
    </citation>
    <scope>NUCLEOTIDE SEQUENCE [LARGE SCALE GENOMIC DNA]</scope>
    <source>
        <strain evidence="3">cv. UFG-1</strain>
    </source>
</reference>
<gene>
    <name evidence="2" type="ORF">CDL12_07008</name>
</gene>
<dbReference type="Proteomes" id="UP000231279">
    <property type="component" value="Unassembled WGS sequence"/>
</dbReference>
<keyword evidence="3" id="KW-1185">Reference proteome</keyword>
<dbReference type="OrthoDB" id="1742118at2759"/>
<protein>
    <submittedName>
        <fullName evidence="2">Uncharacterized protein</fullName>
    </submittedName>
</protein>
<comment type="caution">
    <text evidence="2">The sequence shown here is derived from an EMBL/GenBank/DDBJ whole genome shotgun (WGS) entry which is preliminary data.</text>
</comment>
<dbReference type="AlphaFoldDB" id="A0A2G9HS21"/>
<proteinExistence type="predicted"/>